<feature type="chain" id="PRO_5010283759" evidence="13">
    <location>
        <begin position="26"/>
        <end position="822"/>
    </location>
</feature>
<dbReference type="AlphaFoldDB" id="A0A1S1HBV7"/>
<evidence type="ECO:0000313" key="17">
    <source>
        <dbReference type="Proteomes" id="UP000179467"/>
    </source>
</evidence>
<evidence type="ECO:0000256" key="11">
    <source>
        <dbReference type="PROSITE-ProRule" id="PRU01360"/>
    </source>
</evidence>
<dbReference type="InterPro" id="IPR012910">
    <property type="entry name" value="Plug_dom"/>
</dbReference>
<keyword evidence="7" id="KW-0406">Ion transport</keyword>
<reference evidence="16 17" key="1">
    <citation type="submission" date="2016-09" db="EMBL/GenBank/DDBJ databases">
        <title>Metabolic pathway, cell adaptation mechanisms and a novel monoxygenase revealed through proteogenomic-transcription analysis of a Sphingomonas haloaromaticamans strain degrading the fungicide ortho-phenylphenol.</title>
        <authorList>
            <person name="Perruchon C."/>
            <person name="Papadopoulou E.S."/>
            <person name="Rousidou C."/>
            <person name="Vasileiadis S."/>
            <person name="Tanou G."/>
            <person name="Amoutzias G."/>
            <person name="Molassiotis A."/>
            <person name="Karpouzas D.G."/>
        </authorList>
    </citation>
    <scope>NUCLEOTIDE SEQUENCE [LARGE SCALE GENOMIC DNA]</scope>
    <source>
        <strain evidence="16 17">P3</strain>
    </source>
</reference>
<evidence type="ECO:0000256" key="10">
    <source>
        <dbReference type="ARBA" id="ARBA00023237"/>
    </source>
</evidence>
<accession>A0A1S1HBV7</accession>
<keyword evidence="13" id="KW-0732">Signal</keyword>
<proteinExistence type="inferred from homology"/>
<dbReference type="SUPFAM" id="SSF56935">
    <property type="entry name" value="Porins"/>
    <property type="match status" value="1"/>
</dbReference>
<feature type="domain" description="TonB-dependent receptor plug" evidence="15">
    <location>
        <begin position="58"/>
        <end position="166"/>
    </location>
</feature>
<evidence type="ECO:0000256" key="5">
    <source>
        <dbReference type="ARBA" id="ARBA00022692"/>
    </source>
</evidence>
<comment type="caution">
    <text evidence="16">The sequence shown here is derived from an EMBL/GenBank/DDBJ whole genome shotgun (WGS) entry which is preliminary data.</text>
</comment>
<keyword evidence="16" id="KW-0675">Receptor</keyword>
<organism evidence="16 17">
    <name type="scientific">Edaphosphingomonas haloaromaticamans</name>
    <dbReference type="NCBI Taxonomy" id="653954"/>
    <lineage>
        <taxon>Bacteria</taxon>
        <taxon>Pseudomonadati</taxon>
        <taxon>Pseudomonadota</taxon>
        <taxon>Alphaproteobacteria</taxon>
        <taxon>Sphingomonadales</taxon>
        <taxon>Rhizorhabdaceae</taxon>
        <taxon>Edaphosphingomonas</taxon>
    </lineage>
</organism>
<evidence type="ECO:0000256" key="9">
    <source>
        <dbReference type="ARBA" id="ARBA00023136"/>
    </source>
</evidence>
<dbReference type="Proteomes" id="UP000179467">
    <property type="component" value="Unassembled WGS sequence"/>
</dbReference>
<dbReference type="EMBL" id="MIPT01000001">
    <property type="protein sequence ID" value="OHT19595.1"/>
    <property type="molecule type" value="Genomic_DNA"/>
</dbReference>
<dbReference type="InterPro" id="IPR036942">
    <property type="entry name" value="Beta-barrel_TonB_sf"/>
</dbReference>
<evidence type="ECO:0000259" key="15">
    <source>
        <dbReference type="Pfam" id="PF07715"/>
    </source>
</evidence>
<feature type="domain" description="TonB-dependent receptor-like beta-barrel" evidence="14">
    <location>
        <begin position="274"/>
        <end position="783"/>
    </location>
</feature>
<dbReference type="OrthoDB" id="7614057at2"/>
<evidence type="ECO:0000256" key="12">
    <source>
        <dbReference type="RuleBase" id="RU003357"/>
    </source>
</evidence>
<dbReference type="RefSeq" id="WP_070933532.1">
    <property type="nucleotide sequence ID" value="NZ_MIPT01000001.1"/>
</dbReference>
<dbReference type="PROSITE" id="PS52016">
    <property type="entry name" value="TONB_DEPENDENT_REC_3"/>
    <property type="match status" value="1"/>
</dbReference>
<dbReference type="GO" id="GO:0009279">
    <property type="term" value="C:cell outer membrane"/>
    <property type="evidence" value="ECO:0007669"/>
    <property type="project" value="UniProtKB-SubCell"/>
</dbReference>
<keyword evidence="5 11" id="KW-0812">Transmembrane</keyword>
<gene>
    <name evidence="16" type="primary">fyuA_9</name>
    <name evidence="16" type="ORF">BHE75_01582</name>
</gene>
<dbReference type="InterPro" id="IPR039426">
    <property type="entry name" value="TonB-dep_rcpt-like"/>
</dbReference>
<evidence type="ECO:0000256" key="1">
    <source>
        <dbReference type="ARBA" id="ARBA00004571"/>
    </source>
</evidence>
<protein>
    <submittedName>
        <fullName evidence="16">Pesticin receptor</fullName>
    </submittedName>
</protein>
<feature type="signal peptide" evidence="13">
    <location>
        <begin position="1"/>
        <end position="25"/>
    </location>
</feature>
<evidence type="ECO:0000256" key="2">
    <source>
        <dbReference type="ARBA" id="ARBA00022448"/>
    </source>
</evidence>
<dbReference type="PANTHER" id="PTHR32552:SF81">
    <property type="entry name" value="TONB-DEPENDENT OUTER MEMBRANE RECEPTOR"/>
    <property type="match status" value="1"/>
</dbReference>
<dbReference type="Gene3D" id="2.40.170.20">
    <property type="entry name" value="TonB-dependent receptor, beta-barrel domain"/>
    <property type="match status" value="1"/>
</dbReference>
<keyword evidence="10 11" id="KW-0998">Cell outer membrane</keyword>
<dbReference type="Pfam" id="PF07715">
    <property type="entry name" value="Plug"/>
    <property type="match status" value="1"/>
</dbReference>
<sequence>MKNRGILAASTAFAVAISWTQGAFAQTSPAGGDAAQTAGEYRGVDDIVVTATRRETNLQSTPIAVSAFSQGALDKQQVKDVTDLARFVPSLQFNQQGDQSAVLLTLRGIGNDSAFTEVADPEVAIYVDGIYSPRAQGASVLMYDMERVEVLRGPQGTLFGRNATVGALSLISAKPKLGEFGGNVEVVAGNYDRLGVRGAINIPVTDTLAFRVAFVTDRHDGYADFQQAPDVPGINKSAFVSTGKKYYAADQQSGRVSMLWEPSDRFSWNLSAEGFLDNGAPVVGLLQTARAGTKRWSTLSDTAPDTDRYSVAVRSTMNYDVTDGIQVSYIAGWSRIGGSTQVDSDAGALPPTGQVDADGNDLYLGAFNENRTVWSRYDFQSHELQLKSTGEQAVDWILGAYYSHEKNKIRFDIDQRNGYRDGTFSWAGSFIQANRQIDSRAVFGQAVWHATDWLRVTGGLRYTSDKKQDKGGRNVMYSGDGCSDADKAPGGACQGGIFGAYPDATADELVNLLPGYSISNNDVKGKWDKVTYLARVDADLADDILGYASISSGFKSGNIQDNAGLTKPETLTNYEVGLKTRLFDRRVTLNLAAYYSDFKGYQVNQAVTFRDDEGNVIRSQMVTQNAKGAKAYGLEAELVANVTDQDRLQFSGTIQKTKLEDLESVDGRLYDGGKPSSVVQLKGNELAHAPRFSATASYEHDFELASGATITPRVSTHYETKSWLSYFNGDGNPFITENTDNIPNRGGWGTSWDRQKAYIRTDASIRFTAADDKYSVEAFIQNIENGKIRTSAGAFGAPRYDPVFLSNLQPPRTWGVRARTKF</sequence>
<evidence type="ECO:0000256" key="6">
    <source>
        <dbReference type="ARBA" id="ARBA00023004"/>
    </source>
</evidence>
<name>A0A1S1HBV7_9SPHN</name>
<keyword evidence="8 12" id="KW-0798">TonB box</keyword>
<comment type="similarity">
    <text evidence="11 12">Belongs to the TonB-dependent receptor family.</text>
</comment>
<keyword evidence="9 11" id="KW-0472">Membrane</keyword>
<evidence type="ECO:0000256" key="13">
    <source>
        <dbReference type="SAM" id="SignalP"/>
    </source>
</evidence>
<keyword evidence="4" id="KW-0410">Iron transport</keyword>
<dbReference type="PANTHER" id="PTHR32552">
    <property type="entry name" value="FERRICHROME IRON RECEPTOR-RELATED"/>
    <property type="match status" value="1"/>
</dbReference>
<keyword evidence="6" id="KW-0408">Iron</keyword>
<dbReference type="GO" id="GO:0006826">
    <property type="term" value="P:iron ion transport"/>
    <property type="evidence" value="ECO:0007669"/>
    <property type="project" value="UniProtKB-KW"/>
</dbReference>
<comment type="subcellular location">
    <subcellularLocation>
        <location evidence="1 11">Cell outer membrane</location>
        <topology evidence="1 11">Multi-pass membrane protein</topology>
    </subcellularLocation>
</comment>
<keyword evidence="2 11" id="KW-0813">Transport</keyword>
<evidence type="ECO:0000256" key="8">
    <source>
        <dbReference type="ARBA" id="ARBA00023077"/>
    </source>
</evidence>
<evidence type="ECO:0000259" key="14">
    <source>
        <dbReference type="Pfam" id="PF00593"/>
    </source>
</evidence>
<dbReference type="InterPro" id="IPR000531">
    <property type="entry name" value="Beta-barrel_TonB"/>
</dbReference>
<keyword evidence="3 11" id="KW-1134">Transmembrane beta strand</keyword>
<evidence type="ECO:0000313" key="16">
    <source>
        <dbReference type="EMBL" id="OHT19595.1"/>
    </source>
</evidence>
<keyword evidence="17" id="KW-1185">Reference proteome</keyword>
<evidence type="ECO:0000256" key="7">
    <source>
        <dbReference type="ARBA" id="ARBA00023065"/>
    </source>
</evidence>
<dbReference type="Pfam" id="PF00593">
    <property type="entry name" value="TonB_dep_Rec_b-barrel"/>
    <property type="match status" value="1"/>
</dbReference>
<evidence type="ECO:0000256" key="4">
    <source>
        <dbReference type="ARBA" id="ARBA00022496"/>
    </source>
</evidence>
<evidence type="ECO:0000256" key="3">
    <source>
        <dbReference type="ARBA" id="ARBA00022452"/>
    </source>
</evidence>